<evidence type="ECO:0000256" key="6">
    <source>
        <dbReference type="ARBA" id="ARBA00063934"/>
    </source>
</evidence>
<comment type="similarity">
    <text evidence="1">Belongs to the ABC transporter superfamily.</text>
</comment>
<dbReference type="PANTHER" id="PTHR43117">
    <property type="entry name" value="OSMOPROTECTANT IMPORT ATP-BINDING PROTEIN OSMV"/>
    <property type="match status" value="1"/>
</dbReference>
<evidence type="ECO:0000259" key="9">
    <source>
        <dbReference type="PROSITE" id="PS50893"/>
    </source>
</evidence>
<dbReference type="EMBL" id="CP022046">
    <property type="protein sequence ID" value="ASE34878.1"/>
    <property type="molecule type" value="Genomic_DNA"/>
</dbReference>
<evidence type="ECO:0000313" key="11">
    <source>
        <dbReference type="EMBL" id="MCQ9302376.1"/>
    </source>
</evidence>
<dbReference type="SMART" id="SM00382">
    <property type="entry name" value="AAA"/>
    <property type="match status" value="1"/>
</dbReference>
<dbReference type="GO" id="GO:0016887">
    <property type="term" value="F:ATP hydrolysis activity"/>
    <property type="evidence" value="ECO:0007669"/>
    <property type="project" value="InterPro"/>
</dbReference>
<feature type="domain" description="ABC transporter" evidence="9">
    <location>
        <begin position="2"/>
        <end position="236"/>
    </location>
</feature>
<dbReference type="PANTHER" id="PTHR43117:SF4">
    <property type="entry name" value="OSMOPROTECTANT IMPORT ATP-BINDING PROTEIN OSMV"/>
    <property type="match status" value="1"/>
</dbReference>
<reference evidence="12" key="1">
    <citation type="submission" date="2017-06" db="EMBL/GenBank/DDBJ databases">
        <title>FDA dAtabase for Regulatory Grade micrObial Sequences (FDA-ARGOS): Supporting development and validation of Infectious Disease Dx tests.</title>
        <authorList>
            <person name="Goldberg B."/>
            <person name="Campos J."/>
            <person name="Tallon L."/>
            <person name="Sadzewicz L."/>
            <person name="Sengamalay N."/>
            <person name="Ott S."/>
            <person name="Godinez A."/>
            <person name="Nagaraj S."/>
            <person name="Vavikolanu K."/>
            <person name="Nadendla S."/>
            <person name="George J."/>
            <person name="Geyer C."/>
            <person name="Sichtig H."/>
        </authorList>
    </citation>
    <scope>NUCLEOTIDE SEQUENCE [LARGE SCALE GENOMIC DNA]</scope>
    <source>
        <strain evidence="12">FDAARGOS_285</strain>
    </source>
</reference>
<organism evidence="10 12">
    <name type="scientific">Mammaliicoccus sciuri</name>
    <name type="common">Staphylococcus sciuri</name>
    <dbReference type="NCBI Taxonomy" id="1296"/>
    <lineage>
        <taxon>Bacteria</taxon>
        <taxon>Bacillati</taxon>
        <taxon>Bacillota</taxon>
        <taxon>Bacilli</taxon>
        <taxon>Bacillales</taxon>
        <taxon>Staphylococcaceae</taxon>
        <taxon>Mammaliicoccus</taxon>
    </lineage>
</organism>
<sequence length="320" mass="36202">MIKFEAVSKIYGDKKAVDNVSFNINEGEFFVLIGPSGCGKTTTLKMINRLIPLSEGFIYFNDKPISEYDVAEMRWDIGYVLQQIALFPHMTIKENIAQVPEMKKWKKKDIANRVDELLTMVGLDPETYRDRYPSELSGGQQQRIGVIRALASDPPVVLMDEPFSALDPISRKNLQDDLLELQSQIKKTIVFVTHDIEEAMKMGDRICLLNQGHVEQIGTTEDFIHRPKNDFVKSFIGNVDAHVLKQVKLGDIAQPISEVNTHSIDQYPKVSPEQTIDDIYGLLAEHEAIVMDSENASPSHIVTRQYVFSYLAEKNRGVSS</sequence>
<dbReference type="EC" id="7.6.2.9" evidence="7"/>
<evidence type="ECO:0000256" key="8">
    <source>
        <dbReference type="ARBA" id="ARBA00070305"/>
    </source>
</evidence>
<dbReference type="InterPro" id="IPR017871">
    <property type="entry name" value="ABC_transporter-like_CS"/>
</dbReference>
<dbReference type="GeneID" id="48593664"/>
<proteinExistence type="inferred from homology"/>
<evidence type="ECO:0000256" key="2">
    <source>
        <dbReference type="ARBA" id="ARBA00022448"/>
    </source>
</evidence>
<keyword evidence="2" id="KW-0813">Transport</keyword>
<evidence type="ECO:0000256" key="5">
    <source>
        <dbReference type="ARBA" id="ARBA00052482"/>
    </source>
</evidence>
<dbReference type="SUPFAM" id="SSF52540">
    <property type="entry name" value="P-loop containing nucleoside triphosphate hydrolases"/>
    <property type="match status" value="1"/>
</dbReference>
<dbReference type="InterPro" id="IPR027417">
    <property type="entry name" value="P-loop_NTPase"/>
</dbReference>
<protein>
    <recommendedName>
        <fullName evidence="8">Carnitine transport ATP-binding protein OpuCA</fullName>
        <ecNumber evidence="7">7.6.2.9</ecNumber>
    </recommendedName>
</protein>
<keyword evidence="4 10" id="KW-0067">ATP-binding</keyword>
<dbReference type="Proteomes" id="UP000197058">
    <property type="component" value="Chromosome"/>
</dbReference>
<dbReference type="KEGG" id="sscu:CEP64_09815"/>
<evidence type="ECO:0000256" key="3">
    <source>
        <dbReference type="ARBA" id="ARBA00022741"/>
    </source>
</evidence>
<gene>
    <name evidence="10" type="ORF">CEP64_09815</name>
    <name evidence="11" type="ORF">NQ032_01930</name>
</gene>
<comment type="catalytic activity">
    <reaction evidence="5">
        <text>a quaternary ammonium(out) + ATP + H2O = a quaternary ammonium(in) + ADP + phosphate + H(+)</text>
        <dbReference type="Rhea" id="RHEA:11036"/>
        <dbReference type="ChEBI" id="CHEBI:15377"/>
        <dbReference type="ChEBI" id="CHEBI:15378"/>
        <dbReference type="ChEBI" id="CHEBI:30616"/>
        <dbReference type="ChEBI" id="CHEBI:35267"/>
        <dbReference type="ChEBI" id="CHEBI:43474"/>
        <dbReference type="ChEBI" id="CHEBI:456216"/>
        <dbReference type="EC" id="7.6.2.9"/>
    </reaction>
</comment>
<dbReference type="FunFam" id="3.40.50.300:FF:000425">
    <property type="entry name" value="Probable ABC transporter, ATP-binding subunit"/>
    <property type="match status" value="1"/>
</dbReference>
<dbReference type="Pfam" id="PF00005">
    <property type="entry name" value="ABC_tran"/>
    <property type="match status" value="1"/>
</dbReference>
<dbReference type="InterPro" id="IPR003439">
    <property type="entry name" value="ABC_transporter-like_ATP-bd"/>
</dbReference>
<dbReference type="EMBL" id="JANILD010000001">
    <property type="protein sequence ID" value="MCQ9302376.1"/>
    <property type="molecule type" value="Genomic_DNA"/>
</dbReference>
<dbReference type="Proteomes" id="UP001204068">
    <property type="component" value="Unassembled WGS sequence"/>
</dbReference>
<dbReference type="InterPro" id="IPR003593">
    <property type="entry name" value="AAA+_ATPase"/>
</dbReference>
<dbReference type="PROSITE" id="PS50893">
    <property type="entry name" value="ABC_TRANSPORTER_2"/>
    <property type="match status" value="1"/>
</dbReference>
<accession>A0AAI8DJY6</accession>
<evidence type="ECO:0000256" key="1">
    <source>
        <dbReference type="ARBA" id="ARBA00005417"/>
    </source>
</evidence>
<dbReference type="RefSeq" id="WP_048539946.1">
    <property type="nucleotide sequence ID" value="NZ_CAJVGN010000001.1"/>
</dbReference>
<dbReference type="AlphaFoldDB" id="A0AAI8DJY6"/>
<dbReference type="PROSITE" id="PS00211">
    <property type="entry name" value="ABC_TRANSPORTER_1"/>
    <property type="match status" value="1"/>
</dbReference>
<reference evidence="10" key="2">
    <citation type="submission" date="2017-12" db="EMBL/GenBank/DDBJ databases">
        <title>FDA dAtabase for Regulatory Grade micrObial Sequences (FDA-ARGOS): Supporting development and validation of Infectious Disease Dx tests.</title>
        <authorList>
            <person name="Campos J."/>
            <person name="Goldberg B."/>
            <person name="Tallon L."/>
            <person name="Sadzewicz L."/>
            <person name="Sengamalay N."/>
            <person name="Ott S."/>
            <person name="Godinez A."/>
            <person name="Nagaraj S."/>
            <person name="Vavikolanu K."/>
            <person name="Vyas G."/>
            <person name="Nadendla S."/>
            <person name="Aluvathingal J."/>
            <person name="Geyer C."/>
            <person name="Nandy P."/>
            <person name="Hobson J."/>
            <person name="Sichtig H."/>
        </authorList>
    </citation>
    <scope>NUCLEOTIDE SEQUENCE</scope>
    <source>
        <strain evidence="10">FDAARGOS_285</strain>
    </source>
</reference>
<evidence type="ECO:0000256" key="7">
    <source>
        <dbReference type="ARBA" id="ARBA00066388"/>
    </source>
</evidence>
<dbReference type="Gene3D" id="3.40.50.300">
    <property type="entry name" value="P-loop containing nucleotide triphosphate hydrolases"/>
    <property type="match status" value="1"/>
</dbReference>
<dbReference type="GO" id="GO:0005524">
    <property type="term" value="F:ATP binding"/>
    <property type="evidence" value="ECO:0007669"/>
    <property type="project" value="UniProtKB-KW"/>
</dbReference>
<dbReference type="GO" id="GO:0015418">
    <property type="term" value="F:ABC-type quaternary ammonium compound transporting activity"/>
    <property type="evidence" value="ECO:0007669"/>
    <property type="project" value="UniProtKB-EC"/>
</dbReference>
<evidence type="ECO:0000256" key="4">
    <source>
        <dbReference type="ARBA" id="ARBA00022840"/>
    </source>
</evidence>
<reference evidence="11" key="3">
    <citation type="submission" date="2022-07" db="EMBL/GenBank/DDBJ databases">
        <title>Bacterial species isolated from the porcine tonsil microbiota.</title>
        <authorList>
            <person name="Oliveira I.M.F."/>
        </authorList>
    </citation>
    <scope>NUCLEOTIDE SEQUENCE</scope>
    <source>
        <strain evidence="11">8QC2O2</strain>
    </source>
</reference>
<evidence type="ECO:0000313" key="12">
    <source>
        <dbReference type="Proteomes" id="UP000197058"/>
    </source>
</evidence>
<keyword evidence="3" id="KW-0547">Nucleotide-binding</keyword>
<comment type="subunit">
    <text evidence="6">The complex is composed of two ATP-binding proteins (OpuCA), two transmembrane proteins (OpuCB and OpuCD) and a solute-binding protein (OpuCC).</text>
</comment>
<name>A0AAI8DJY6_MAMSC</name>
<evidence type="ECO:0000313" key="10">
    <source>
        <dbReference type="EMBL" id="ASE34878.1"/>
    </source>
</evidence>